<organism evidence="1 2">
    <name type="scientific">Quillaja saponaria</name>
    <name type="common">Soap bark tree</name>
    <dbReference type="NCBI Taxonomy" id="32244"/>
    <lineage>
        <taxon>Eukaryota</taxon>
        <taxon>Viridiplantae</taxon>
        <taxon>Streptophyta</taxon>
        <taxon>Embryophyta</taxon>
        <taxon>Tracheophyta</taxon>
        <taxon>Spermatophyta</taxon>
        <taxon>Magnoliopsida</taxon>
        <taxon>eudicotyledons</taxon>
        <taxon>Gunneridae</taxon>
        <taxon>Pentapetalae</taxon>
        <taxon>rosids</taxon>
        <taxon>fabids</taxon>
        <taxon>Fabales</taxon>
        <taxon>Quillajaceae</taxon>
        <taxon>Quillaja</taxon>
    </lineage>
</organism>
<dbReference type="Proteomes" id="UP001163823">
    <property type="component" value="Chromosome 8"/>
</dbReference>
<gene>
    <name evidence="1" type="ORF">O6P43_020677</name>
</gene>
<comment type="caution">
    <text evidence="1">The sequence shown here is derived from an EMBL/GenBank/DDBJ whole genome shotgun (WGS) entry which is preliminary data.</text>
</comment>
<keyword evidence="2" id="KW-1185">Reference proteome</keyword>
<evidence type="ECO:0000313" key="1">
    <source>
        <dbReference type="EMBL" id="KAJ7960198.1"/>
    </source>
</evidence>
<dbReference type="AlphaFoldDB" id="A0AAD7LLA3"/>
<evidence type="ECO:0000313" key="2">
    <source>
        <dbReference type="Proteomes" id="UP001163823"/>
    </source>
</evidence>
<dbReference type="KEGG" id="qsa:O6P43_020677"/>
<proteinExistence type="predicted"/>
<accession>A0AAD7LLA3</accession>
<dbReference type="EMBL" id="JARAOO010000008">
    <property type="protein sequence ID" value="KAJ7960198.1"/>
    <property type="molecule type" value="Genomic_DNA"/>
</dbReference>
<name>A0AAD7LLA3_QUISA</name>
<sequence>MESDYLDTKLRLKDTQLSLGGMEERAIRAEKKEEETRAVCCVLENSLAASEERGQKIEQELRMAQQTIQDVHSGQLRAQWIEEYKAFVEFKKLVLDECDAFYIQGFVESREKAVMIDPNFPVERLKYI</sequence>
<reference evidence="1" key="1">
    <citation type="journal article" date="2023" name="Science">
        <title>Elucidation of the pathway for biosynthesis of saponin adjuvants from the soapbark tree.</title>
        <authorList>
            <person name="Reed J."/>
            <person name="Orme A."/>
            <person name="El-Demerdash A."/>
            <person name="Owen C."/>
            <person name="Martin L.B.B."/>
            <person name="Misra R.C."/>
            <person name="Kikuchi S."/>
            <person name="Rejzek M."/>
            <person name="Martin A.C."/>
            <person name="Harkess A."/>
            <person name="Leebens-Mack J."/>
            <person name="Louveau T."/>
            <person name="Stephenson M.J."/>
            <person name="Osbourn A."/>
        </authorList>
    </citation>
    <scope>NUCLEOTIDE SEQUENCE</scope>
    <source>
        <strain evidence="1">S10</strain>
    </source>
</reference>
<protein>
    <submittedName>
        <fullName evidence="1">Uncharacterized protein</fullName>
    </submittedName>
</protein>